<accession>A0A371CG94</accession>
<keyword evidence="2" id="KW-1185">Reference proteome</keyword>
<reference evidence="1 2" key="1">
    <citation type="journal article" date="2013" name="Genome Announc.">
        <title>Genome Sequence of the Polycyclic Aromatic Hydrocarbon-Degrading Bacterium Strain Marinobacter nanhaiticus D15-8WT.</title>
        <authorList>
            <person name="Cui Z."/>
            <person name="Gao W."/>
            <person name="Li Q."/>
            <person name="Xu G."/>
            <person name="Zheng L."/>
        </authorList>
    </citation>
    <scope>NUCLEOTIDE SEQUENCE [LARGE SCALE GENOMIC DNA]</scope>
    <source>
        <strain evidence="1 2">D15-8W</strain>
    </source>
</reference>
<gene>
    <name evidence="1" type="ORF">J057_24635</name>
</gene>
<comment type="caution">
    <text evidence="1">The sequence shown here is derived from an EMBL/GenBank/DDBJ whole genome shotgun (WGS) entry which is preliminary data.</text>
</comment>
<dbReference type="EMBL" id="APLQ01000014">
    <property type="protein sequence ID" value="RDW95426.1"/>
    <property type="molecule type" value="Genomic_DNA"/>
</dbReference>
<evidence type="ECO:0000313" key="2">
    <source>
        <dbReference type="Proteomes" id="UP000013165"/>
    </source>
</evidence>
<evidence type="ECO:0000313" key="1">
    <source>
        <dbReference type="EMBL" id="RDW95426.1"/>
    </source>
</evidence>
<proteinExistence type="predicted"/>
<dbReference type="Proteomes" id="UP000013165">
    <property type="component" value="Unassembled WGS sequence"/>
</dbReference>
<organism evidence="1 2">
    <name type="scientific">Marinobacter nanhaiticus D15-8W</name>
    <dbReference type="NCBI Taxonomy" id="626887"/>
    <lineage>
        <taxon>Bacteria</taxon>
        <taxon>Pseudomonadati</taxon>
        <taxon>Pseudomonadota</taxon>
        <taxon>Gammaproteobacteria</taxon>
        <taxon>Pseudomonadales</taxon>
        <taxon>Marinobacteraceae</taxon>
        <taxon>Marinobacter</taxon>
    </lineage>
</organism>
<sequence>MIVIAVWTTAPFFNVAGRYEQVNLEIENGVEKRCREKARRGREAGSTIRYVGDSGALWTRHYLLVAKLRA</sequence>
<dbReference type="AlphaFoldDB" id="A0A371CG94"/>
<protein>
    <submittedName>
        <fullName evidence="1">Uncharacterized protein</fullName>
    </submittedName>
</protein>
<name>A0A371CG94_9GAMM</name>